<dbReference type="Pfam" id="PF13527">
    <property type="entry name" value="Acetyltransf_9"/>
    <property type="match status" value="1"/>
</dbReference>
<name>Q11LC9_CHESB</name>
<organism evidence="2">
    <name type="scientific">Chelativorans sp. (strain BNC1)</name>
    <dbReference type="NCBI Taxonomy" id="266779"/>
    <lineage>
        <taxon>Bacteria</taxon>
        <taxon>Pseudomonadati</taxon>
        <taxon>Pseudomonadota</taxon>
        <taxon>Alphaproteobacteria</taxon>
        <taxon>Hyphomicrobiales</taxon>
        <taxon>Phyllobacteriaceae</taxon>
        <taxon>Chelativorans</taxon>
    </lineage>
</organism>
<dbReference type="HOGENOM" id="CLU_081840_3_2_5"/>
<proteinExistence type="predicted"/>
<dbReference type="PROSITE" id="PS51186">
    <property type="entry name" value="GNAT"/>
    <property type="match status" value="1"/>
</dbReference>
<keyword evidence="2" id="KW-0808">Transferase</keyword>
<dbReference type="InterPro" id="IPR000182">
    <property type="entry name" value="GNAT_dom"/>
</dbReference>
<dbReference type="InterPro" id="IPR016181">
    <property type="entry name" value="Acyl_CoA_acyltransferase"/>
</dbReference>
<gene>
    <name evidence="2" type="ordered locus">Meso_0392</name>
</gene>
<dbReference type="Gene3D" id="3.40.630.30">
    <property type="match status" value="1"/>
</dbReference>
<dbReference type="KEGG" id="mes:Meso_0392"/>
<dbReference type="eggNOG" id="COG3153">
    <property type="taxonomic scope" value="Bacteria"/>
</dbReference>
<evidence type="ECO:0000259" key="1">
    <source>
        <dbReference type="PROSITE" id="PS51186"/>
    </source>
</evidence>
<dbReference type="AlphaFoldDB" id="Q11LC9"/>
<feature type="domain" description="N-acetyltransferase" evidence="1">
    <location>
        <begin position="4"/>
        <end position="149"/>
    </location>
</feature>
<sequence>MSAVIIRPEEVGDETAIRLLLVNAFGGEAEARLVDELRSSGEVVLSLVAERDGEIRGHILFSRLWVHNAGERFAAVALAPLAVHPGHQHEGIGSGLVEDAHARLEAQGEKLSLVHGEPAYYGRFGYSRERAAGFETIYQGEYLQARAWDDAAPAAGRLDYPQAFADIG</sequence>
<dbReference type="OrthoDB" id="9797178at2"/>
<dbReference type="STRING" id="266779.Meso_0392"/>
<reference evidence="2" key="1">
    <citation type="submission" date="2006-06" db="EMBL/GenBank/DDBJ databases">
        <title>Complete sequence of chromosome of Chelativorans sp. BNC1.</title>
        <authorList>
            <consortium name="US DOE Joint Genome Institute"/>
            <person name="Copeland A."/>
            <person name="Lucas S."/>
            <person name="Lapidus A."/>
            <person name="Barry K."/>
            <person name="Detter J.C."/>
            <person name="Glavina del Rio T."/>
            <person name="Hammon N."/>
            <person name="Israni S."/>
            <person name="Dalin E."/>
            <person name="Tice H."/>
            <person name="Pitluck S."/>
            <person name="Chertkov O."/>
            <person name="Brettin T."/>
            <person name="Bruce D."/>
            <person name="Han C."/>
            <person name="Tapia R."/>
            <person name="Gilna P."/>
            <person name="Schmutz J."/>
            <person name="Larimer F."/>
            <person name="Land M."/>
            <person name="Hauser L."/>
            <person name="Kyrpides N."/>
            <person name="Mikhailova N."/>
            <person name="Richardson P."/>
        </authorList>
    </citation>
    <scope>NUCLEOTIDE SEQUENCE</scope>
    <source>
        <strain evidence="2">BNC1</strain>
    </source>
</reference>
<dbReference type="EMBL" id="CP000390">
    <property type="protein sequence ID" value="ABG61796.1"/>
    <property type="molecule type" value="Genomic_DNA"/>
</dbReference>
<dbReference type="GO" id="GO:0016747">
    <property type="term" value="F:acyltransferase activity, transferring groups other than amino-acyl groups"/>
    <property type="evidence" value="ECO:0007669"/>
    <property type="project" value="InterPro"/>
</dbReference>
<dbReference type="SUPFAM" id="SSF55729">
    <property type="entry name" value="Acyl-CoA N-acyltransferases (Nat)"/>
    <property type="match status" value="1"/>
</dbReference>
<protein>
    <submittedName>
        <fullName evidence="2">GCN5-related N-acetyltransferase</fullName>
    </submittedName>
</protein>
<evidence type="ECO:0000313" key="2">
    <source>
        <dbReference type="EMBL" id="ABG61796.1"/>
    </source>
</evidence>
<accession>Q11LC9</accession>